<dbReference type="InterPro" id="IPR007795">
    <property type="entry name" value="T7SS_EccB"/>
</dbReference>
<sequence>MPTRREQLQGYRFVTRRIVGAMLSGEPESTVLPMRRLGLAAFASLMVGVIVFAGVGVYGVLRPGGADSWKKEGSFVIERESGARYVYQSGELHPILNYASARLIVGSVAPQQVSASSLRGVPRGAATGIVGAPDSIPDPSALLGMPWIVCSSPKYASSSSTLATELMVGRALPGGAGPGQDGLLVTEGDTQGTTYLLWHDERFKVPDATALTSLGLTGADHSVVGTAMLSAIPSGPDLAPPTIPGKDEPGRTVNGAEHKVGDVFESSGVYYVLLRDGLVSIHEVTAKLLLGGAQPTHVPSSAVAGDLNSKNTIEATGFPQRVPRIAAPSGSQPAVCAAYEGTSGSVRLRLYPQTPAALRPDPNAAQEASGPADDGPVADRIVVPGGRGALVREEPQPGVTAGTTIYLVTDQGHKYALVDSGRKKAADLLGYGGKKPVAVPKPLLDLVPTGPALDPDAALKFSSAPAPSPTASAQKAGD</sequence>
<evidence type="ECO:0000256" key="1">
    <source>
        <dbReference type="ARBA" id="ARBA00004162"/>
    </source>
</evidence>
<dbReference type="RefSeq" id="WP_203660757.1">
    <property type="nucleotide sequence ID" value="NZ_BAAAZM010000015.1"/>
</dbReference>
<dbReference type="PANTHER" id="PTHR40765">
    <property type="entry name" value="ESX-2 SECRETION SYSTEM ATPASE ECCB2"/>
    <property type="match status" value="1"/>
</dbReference>
<evidence type="ECO:0000256" key="7">
    <source>
        <dbReference type="ARBA" id="ARBA00022840"/>
    </source>
</evidence>
<evidence type="ECO:0000256" key="6">
    <source>
        <dbReference type="ARBA" id="ARBA00022801"/>
    </source>
</evidence>
<protein>
    <submittedName>
        <fullName evidence="12">Type VII secretion protein EccB</fullName>
    </submittedName>
</protein>
<dbReference type="Pfam" id="PF05108">
    <property type="entry name" value="T7SS_ESX1_EccB"/>
    <property type="match status" value="1"/>
</dbReference>
<feature type="region of interest" description="Disordered" evidence="10">
    <location>
        <begin position="356"/>
        <end position="378"/>
    </location>
</feature>
<accession>A0A8J3NBP9</accession>
<name>A0A8J3NBP9_9ACTN</name>
<evidence type="ECO:0000256" key="3">
    <source>
        <dbReference type="ARBA" id="ARBA00022475"/>
    </source>
</evidence>
<evidence type="ECO:0000256" key="4">
    <source>
        <dbReference type="ARBA" id="ARBA00022692"/>
    </source>
</evidence>
<evidence type="ECO:0000256" key="2">
    <source>
        <dbReference type="ARBA" id="ARBA00008149"/>
    </source>
</evidence>
<evidence type="ECO:0000256" key="8">
    <source>
        <dbReference type="ARBA" id="ARBA00022989"/>
    </source>
</evidence>
<dbReference type="Proteomes" id="UP000612808">
    <property type="component" value="Unassembled WGS sequence"/>
</dbReference>
<organism evidence="12 13">
    <name type="scientific">Actinocatenispora rupis</name>
    <dbReference type="NCBI Taxonomy" id="519421"/>
    <lineage>
        <taxon>Bacteria</taxon>
        <taxon>Bacillati</taxon>
        <taxon>Actinomycetota</taxon>
        <taxon>Actinomycetes</taxon>
        <taxon>Micromonosporales</taxon>
        <taxon>Micromonosporaceae</taxon>
        <taxon>Actinocatenispora</taxon>
    </lineage>
</organism>
<dbReference type="EMBL" id="BOMB01000025">
    <property type="protein sequence ID" value="GID13579.1"/>
    <property type="molecule type" value="Genomic_DNA"/>
</dbReference>
<keyword evidence="6" id="KW-0378">Hydrolase</keyword>
<feature type="transmembrane region" description="Helical" evidence="11">
    <location>
        <begin position="37"/>
        <end position="61"/>
    </location>
</feature>
<keyword evidence="9 11" id="KW-0472">Membrane</keyword>
<dbReference type="GO" id="GO:0005886">
    <property type="term" value="C:plasma membrane"/>
    <property type="evidence" value="ECO:0007669"/>
    <property type="project" value="UniProtKB-SubCell"/>
</dbReference>
<keyword evidence="5" id="KW-0547">Nucleotide-binding</keyword>
<dbReference type="AlphaFoldDB" id="A0A8J3NBP9"/>
<dbReference type="Gene3D" id="2.40.50.910">
    <property type="entry name" value="Type VII secretion system EccB, repeat 3 domain"/>
    <property type="match status" value="1"/>
</dbReference>
<keyword evidence="3" id="KW-1003">Cell membrane</keyword>
<evidence type="ECO:0000256" key="5">
    <source>
        <dbReference type="ARBA" id="ARBA00022741"/>
    </source>
</evidence>
<keyword evidence="13" id="KW-1185">Reference proteome</keyword>
<proteinExistence type="inferred from homology"/>
<dbReference type="GO" id="GO:0005576">
    <property type="term" value="C:extracellular region"/>
    <property type="evidence" value="ECO:0007669"/>
    <property type="project" value="TreeGrafter"/>
</dbReference>
<reference evidence="12" key="1">
    <citation type="submission" date="2021-01" db="EMBL/GenBank/DDBJ databases">
        <title>Whole genome shotgun sequence of Actinocatenispora rupis NBRC 107355.</title>
        <authorList>
            <person name="Komaki H."/>
            <person name="Tamura T."/>
        </authorList>
    </citation>
    <scope>NUCLEOTIDE SEQUENCE</scope>
    <source>
        <strain evidence="12">NBRC 107355</strain>
    </source>
</reference>
<comment type="caution">
    <text evidence="12">The sequence shown here is derived from an EMBL/GenBank/DDBJ whole genome shotgun (WGS) entry which is preliminary data.</text>
</comment>
<evidence type="ECO:0000313" key="13">
    <source>
        <dbReference type="Proteomes" id="UP000612808"/>
    </source>
</evidence>
<feature type="region of interest" description="Disordered" evidence="10">
    <location>
        <begin position="451"/>
        <end position="478"/>
    </location>
</feature>
<evidence type="ECO:0000256" key="11">
    <source>
        <dbReference type="SAM" id="Phobius"/>
    </source>
</evidence>
<dbReference type="Gene3D" id="3.30.2390.20">
    <property type="entry name" value="Type VII secretion system EccB, repeat 1 domain"/>
    <property type="match status" value="1"/>
</dbReference>
<dbReference type="PANTHER" id="PTHR40765:SF2">
    <property type="entry name" value="ESX-2 SECRETION SYSTEM ATPASE ECCB2"/>
    <property type="match status" value="1"/>
</dbReference>
<keyword evidence="7" id="KW-0067">ATP-binding</keyword>
<dbReference type="GO" id="GO:0005524">
    <property type="term" value="F:ATP binding"/>
    <property type="evidence" value="ECO:0007669"/>
    <property type="project" value="UniProtKB-KW"/>
</dbReference>
<comment type="subcellular location">
    <subcellularLocation>
        <location evidence="1">Cell membrane</location>
        <topology evidence="1">Single-pass membrane protein</topology>
    </subcellularLocation>
</comment>
<dbReference type="NCBIfam" id="TIGR03919">
    <property type="entry name" value="T7SS_EccB"/>
    <property type="match status" value="1"/>
</dbReference>
<evidence type="ECO:0000313" key="12">
    <source>
        <dbReference type="EMBL" id="GID13579.1"/>
    </source>
</evidence>
<dbReference type="InterPro" id="IPR044857">
    <property type="entry name" value="T7SS_EccB_R1"/>
</dbReference>
<gene>
    <name evidence="12" type="ORF">Aru02nite_44680</name>
</gene>
<evidence type="ECO:0000256" key="10">
    <source>
        <dbReference type="SAM" id="MobiDB-lite"/>
    </source>
</evidence>
<dbReference type="InterPro" id="IPR042485">
    <property type="entry name" value="T7SS_EccB_R3"/>
</dbReference>
<keyword evidence="8 11" id="KW-1133">Transmembrane helix</keyword>
<feature type="compositionally biased region" description="Low complexity" evidence="10">
    <location>
        <begin position="462"/>
        <end position="478"/>
    </location>
</feature>
<keyword evidence="4 11" id="KW-0812">Transmembrane</keyword>
<evidence type="ECO:0000256" key="9">
    <source>
        <dbReference type="ARBA" id="ARBA00023136"/>
    </source>
</evidence>
<dbReference type="GO" id="GO:0016787">
    <property type="term" value="F:hydrolase activity"/>
    <property type="evidence" value="ECO:0007669"/>
    <property type="project" value="UniProtKB-KW"/>
</dbReference>
<comment type="similarity">
    <text evidence="2">Belongs to the EccB family.</text>
</comment>